<proteinExistence type="predicted"/>
<gene>
    <name evidence="8" type="ORF">URODEC1_LOCUS105964</name>
</gene>
<evidence type="ECO:0000256" key="6">
    <source>
        <dbReference type="SAM" id="MobiDB-lite"/>
    </source>
</evidence>
<protein>
    <recommendedName>
        <fullName evidence="7">RING-type domain-containing protein</fullName>
    </recommendedName>
</protein>
<feature type="region of interest" description="Disordered" evidence="6">
    <location>
        <begin position="134"/>
        <end position="161"/>
    </location>
</feature>
<evidence type="ECO:0000256" key="1">
    <source>
        <dbReference type="ARBA" id="ARBA00022723"/>
    </source>
</evidence>
<dbReference type="AlphaFoldDB" id="A0ABC9FIF0"/>
<evidence type="ECO:0000313" key="9">
    <source>
        <dbReference type="Proteomes" id="UP001497457"/>
    </source>
</evidence>
<sequence length="224" mass="24618">MDSLNTHSEHADQPLGQQANILPLDVPTSQVLDSHMIEQQHTNLAPFPHEQHGLQLDQVLQLYNEQVQVSLQLEVSLRNADLLNLLTMAELIQKREEIGSMIAELQRTQEDLETARQLAVIVFETNESLIRRLPPVQQETNSHVSSNQLDAPGSGDETSSAEGIAAKTAKIDLVCKVCNSDVACMLLLPCKHLCACKPCEVRLTACPVCDAVKGNAIDAHFAEK</sequence>
<accession>A0ABC9FIF0</accession>
<feature type="compositionally biased region" description="Polar residues" evidence="6">
    <location>
        <begin position="137"/>
        <end position="149"/>
    </location>
</feature>
<reference evidence="9" key="1">
    <citation type="submission" date="2024-06" db="EMBL/GenBank/DDBJ databases">
        <authorList>
            <person name="Ryan C."/>
        </authorList>
    </citation>
    <scope>NUCLEOTIDE SEQUENCE [LARGE SCALE GENOMIC DNA]</scope>
</reference>
<keyword evidence="3" id="KW-0862">Zinc</keyword>
<dbReference type="Gene3D" id="1.10.533.10">
    <property type="entry name" value="Death Domain, Fas"/>
    <property type="match status" value="1"/>
</dbReference>
<feature type="region of interest" description="Disordered" evidence="6">
    <location>
        <begin position="1"/>
        <end position="20"/>
    </location>
</feature>
<keyword evidence="1" id="KW-0479">Metal-binding</keyword>
<feature type="domain" description="RING-type" evidence="7">
    <location>
        <begin position="175"/>
        <end position="210"/>
    </location>
</feature>
<dbReference type="Gene3D" id="1.10.1170.10">
    <property type="entry name" value="Inhibitor Of Apoptosis Protein (2mihbC-IAP-1), Chain A"/>
    <property type="match status" value="1"/>
</dbReference>
<dbReference type="PANTHER" id="PTHR42647:SF22">
    <property type="entry name" value="BOI-RELATED E3 UBIQUITIN-PROTEIN LIGASE 2-RELATED"/>
    <property type="match status" value="1"/>
</dbReference>
<name>A0ABC9FIF0_9POAL</name>
<evidence type="ECO:0000259" key="7">
    <source>
        <dbReference type="PROSITE" id="PS50089"/>
    </source>
</evidence>
<dbReference type="EMBL" id="OZ075116">
    <property type="protein sequence ID" value="CAL5076066.1"/>
    <property type="molecule type" value="Genomic_DNA"/>
</dbReference>
<keyword evidence="2 4" id="KW-0863">Zinc-finger</keyword>
<dbReference type="PANTHER" id="PTHR42647">
    <property type="entry name" value="SBP (S-RIBONUCLEASE BINDING PROTEIN) FAMILY PROTEIN"/>
    <property type="match status" value="1"/>
</dbReference>
<evidence type="ECO:0000256" key="3">
    <source>
        <dbReference type="ARBA" id="ARBA00022833"/>
    </source>
</evidence>
<dbReference type="PROSITE" id="PS50089">
    <property type="entry name" value="ZF_RING_2"/>
    <property type="match status" value="1"/>
</dbReference>
<feature type="coiled-coil region" evidence="5">
    <location>
        <begin position="88"/>
        <end position="118"/>
    </location>
</feature>
<evidence type="ECO:0000256" key="2">
    <source>
        <dbReference type="ARBA" id="ARBA00022771"/>
    </source>
</evidence>
<dbReference type="GO" id="GO:0008270">
    <property type="term" value="F:zinc ion binding"/>
    <property type="evidence" value="ECO:0007669"/>
    <property type="project" value="UniProtKB-KW"/>
</dbReference>
<evidence type="ECO:0000313" key="8">
    <source>
        <dbReference type="EMBL" id="CAL5076066.1"/>
    </source>
</evidence>
<dbReference type="InterPro" id="IPR011029">
    <property type="entry name" value="DEATH-like_dom_sf"/>
</dbReference>
<keyword evidence="5" id="KW-0175">Coiled coil</keyword>
<evidence type="ECO:0000256" key="4">
    <source>
        <dbReference type="PROSITE-ProRule" id="PRU00175"/>
    </source>
</evidence>
<dbReference type="Proteomes" id="UP001497457">
    <property type="component" value="Chromosome 6rd"/>
</dbReference>
<dbReference type="InterPro" id="IPR001841">
    <property type="entry name" value="Znf_RING"/>
</dbReference>
<dbReference type="Pfam" id="PF13920">
    <property type="entry name" value="zf-C3HC4_3"/>
    <property type="match status" value="1"/>
</dbReference>
<evidence type="ECO:0000256" key="5">
    <source>
        <dbReference type="SAM" id="Coils"/>
    </source>
</evidence>
<keyword evidence="9" id="KW-1185">Reference proteome</keyword>
<reference evidence="8 9" key="2">
    <citation type="submission" date="2024-10" db="EMBL/GenBank/DDBJ databases">
        <authorList>
            <person name="Ryan C."/>
        </authorList>
    </citation>
    <scope>NUCLEOTIDE SEQUENCE [LARGE SCALE GENOMIC DNA]</scope>
</reference>
<organism evidence="8 9">
    <name type="scientific">Urochloa decumbens</name>
    <dbReference type="NCBI Taxonomy" id="240449"/>
    <lineage>
        <taxon>Eukaryota</taxon>
        <taxon>Viridiplantae</taxon>
        <taxon>Streptophyta</taxon>
        <taxon>Embryophyta</taxon>
        <taxon>Tracheophyta</taxon>
        <taxon>Spermatophyta</taxon>
        <taxon>Magnoliopsida</taxon>
        <taxon>Liliopsida</taxon>
        <taxon>Poales</taxon>
        <taxon>Poaceae</taxon>
        <taxon>PACMAD clade</taxon>
        <taxon>Panicoideae</taxon>
        <taxon>Panicodae</taxon>
        <taxon>Paniceae</taxon>
        <taxon>Melinidinae</taxon>
        <taxon>Urochloa</taxon>
    </lineage>
</organism>